<dbReference type="STRING" id="1573173.A0A162PU61"/>
<gene>
    <name evidence="1" type="ORF">CI238_01464</name>
</gene>
<dbReference type="EMBL" id="LFIW01000219">
    <property type="protein sequence ID" value="KZL87579.1"/>
    <property type="molecule type" value="Genomic_DNA"/>
</dbReference>
<dbReference type="InterPro" id="IPR027268">
    <property type="entry name" value="Peptidase_M4/M1_CTD_sf"/>
</dbReference>
<accession>A0A162PU61</accession>
<name>A0A162PU61_COLIC</name>
<dbReference type="Gene3D" id="1.10.390.10">
    <property type="entry name" value="Neutral Protease Domain 2"/>
    <property type="match status" value="1"/>
</dbReference>
<protein>
    <submittedName>
        <fullName evidence="1">Peptidase m61 domain-containing protein</fullName>
    </submittedName>
</protein>
<evidence type="ECO:0000313" key="2">
    <source>
        <dbReference type="Proteomes" id="UP000076584"/>
    </source>
</evidence>
<evidence type="ECO:0000313" key="1">
    <source>
        <dbReference type="EMBL" id="KZL87579.1"/>
    </source>
</evidence>
<sequence>MQLPAHPLYSLQLTPRFDADGASSLTVLLRLQLPAIKAQEPVFVFNTFYGNVPGHPFQEKDINSTDDEGPLDIRFHDLPSQGRDRQQHWFFARDTRGDIVLQFDVFPRKVDFKTPLGARIDLRRDQGGLHGAGNWFLPQLISEQVFTIVVKWNVPADAPESTRCVWSYGEGSKPIVRVDRAKIIGNTVYMVGPVQSYPEVSSGNDSAFCACYWFGNLPPNLDRLKGYNTALFPEMAAFFESSGSPYRIFMRKSIVGFGGTGFDASYMLEYEDSSSDVTDDALIKLFTHEMVHSFAAINPEEDGLENDWFIEGIAELYSSYLPYRFGFRGKDFLIQSVNDHLQGYFTNPRIKMDIRDAAEAMFNDWYAEWITYKRGFAYLLFVDLHLRKHSRSYDFATAGPLDLIVVDLARRNRQGETVRARDWLKSLQKYLGNDEFPIDEHFEDMLRGRHILDFSSLFLGNPSNKLKLEQLPIMQFGFEKRSLNSRVVTGLIRGSSAAAAGLWEGAHIVSTSRSSDCIDDIHKIYRVVVQDGDQTRLIDYLPRTKELAPAWQLEE</sequence>
<dbReference type="AlphaFoldDB" id="A0A162PU61"/>
<proteinExistence type="predicted"/>
<comment type="caution">
    <text evidence="1">The sequence shown here is derived from an EMBL/GenBank/DDBJ whole genome shotgun (WGS) entry which is preliminary data.</text>
</comment>
<organism evidence="1 2">
    <name type="scientific">Colletotrichum incanum</name>
    <name type="common">Soybean anthracnose fungus</name>
    <dbReference type="NCBI Taxonomy" id="1573173"/>
    <lineage>
        <taxon>Eukaryota</taxon>
        <taxon>Fungi</taxon>
        <taxon>Dikarya</taxon>
        <taxon>Ascomycota</taxon>
        <taxon>Pezizomycotina</taxon>
        <taxon>Sordariomycetes</taxon>
        <taxon>Hypocreomycetidae</taxon>
        <taxon>Glomerellales</taxon>
        <taxon>Glomerellaceae</taxon>
        <taxon>Colletotrichum</taxon>
        <taxon>Colletotrichum spaethianum species complex</taxon>
    </lineage>
</organism>
<keyword evidence="2" id="KW-1185">Reference proteome</keyword>
<reference evidence="1 2" key="1">
    <citation type="submission" date="2015-06" db="EMBL/GenBank/DDBJ databases">
        <title>Survival trade-offs in plant roots during colonization by closely related pathogenic and mutualistic fungi.</title>
        <authorList>
            <person name="Hacquard S."/>
            <person name="Kracher B."/>
            <person name="Hiruma K."/>
            <person name="Weinman A."/>
            <person name="Muench P."/>
            <person name="Garrido Oter R."/>
            <person name="Ver Loren van Themaat E."/>
            <person name="Dallerey J.-F."/>
            <person name="Damm U."/>
            <person name="Henrissat B."/>
            <person name="Lespinet O."/>
            <person name="Thon M."/>
            <person name="Kemen E."/>
            <person name="McHardy A.C."/>
            <person name="Schulze-Lefert P."/>
            <person name="O'Connell R.J."/>
        </authorList>
    </citation>
    <scope>NUCLEOTIDE SEQUENCE [LARGE SCALE GENOMIC DNA]</scope>
    <source>
        <strain evidence="1 2">MAFF 238704</strain>
    </source>
</reference>
<dbReference type="Proteomes" id="UP000076584">
    <property type="component" value="Unassembled WGS sequence"/>
</dbReference>
<dbReference type="OrthoDB" id="626167at2759"/>